<comment type="caution">
    <text evidence="7">The sequence shown here is derived from an EMBL/GenBank/DDBJ whole genome shotgun (WGS) entry which is preliminary data.</text>
</comment>
<organism evidence="7 8">
    <name type="scientific">Micrococcoides hystricis</name>
    <dbReference type="NCBI Taxonomy" id="1572761"/>
    <lineage>
        <taxon>Bacteria</taxon>
        <taxon>Bacillati</taxon>
        <taxon>Actinomycetota</taxon>
        <taxon>Actinomycetes</taxon>
        <taxon>Micrococcales</taxon>
        <taxon>Micrococcaceae</taxon>
        <taxon>Micrococcoides</taxon>
    </lineage>
</organism>
<keyword evidence="3 5" id="KW-1133">Transmembrane helix</keyword>
<feature type="transmembrane region" description="Helical" evidence="5">
    <location>
        <begin position="42"/>
        <end position="62"/>
    </location>
</feature>
<accession>A0ABV6P9R9</accession>
<evidence type="ECO:0000256" key="4">
    <source>
        <dbReference type="ARBA" id="ARBA00023136"/>
    </source>
</evidence>
<keyword evidence="8" id="KW-1185">Reference proteome</keyword>
<dbReference type="RefSeq" id="WP_377458584.1">
    <property type="nucleotide sequence ID" value="NZ_JBHLUB010000026.1"/>
</dbReference>
<evidence type="ECO:0000256" key="1">
    <source>
        <dbReference type="ARBA" id="ARBA00004127"/>
    </source>
</evidence>
<proteinExistence type="predicted"/>
<dbReference type="Pfam" id="PF02656">
    <property type="entry name" value="DUF202"/>
    <property type="match status" value="1"/>
</dbReference>
<evidence type="ECO:0000313" key="7">
    <source>
        <dbReference type="EMBL" id="MFC0581861.1"/>
    </source>
</evidence>
<evidence type="ECO:0000259" key="6">
    <source>
        <dbReference type="Pfam" id="PF02656"/>
    </source>
</evidence>
<feature type="domain" description="DUF202" evidence="6">
    <location>
        <begin position="33"/>
        <end position="94"/>
    </location>
</feature>
<keyword evidence="4 5" id="KW-0472">Membrane</keyword>
<keyword evidence="2 5" id="KW-0812">Transmembrane</keyword>
<evidence type="ECO:0000313" key="8">
    <source>
        <dbReference type="Proteomes" id="UP001589862"/>
    </source>
</evidence>
<dbReference type="InterPro" id="IPR003807">
    <property type="entry name" value="DUF202"/>
</dbReference>
<reference evidence="7 8" key="1">
    <citation type="submission" date="2024-09" db="EMBL/GenBank/DDBJ databases">
        <authorList>
            <person name="Sun Q."/>
            <person name="Mori K."/>
        </authorList>
    </citation>
    <scope>NUCLEOTIDE SEQUENCE [LARGE SCALE GENOMIC DNA]</scope>
    <source>
        <strain evidence="7 8">NCAIM B.02604</strain>
    </source>
</reference>
<feature type="transmembrane region" description="Helical" evidence="5">
    <location>
        <begin position="108"/>
        <end position="135"/>
    </location>
</feature>
<feature type="transmembrane region" description="Helical" evidence="5">
    <location>
        <begin position="68"/>
        <end position="87"/>
    </location>
</feature>
<dbReference type="Proteomes" id="UP001589862">
    <property type="component" value="Unassembled WGS sequence"/>
</dbReference>
<evidence type="ECO:0000256" key="3">
    <source>
        <dbReference type="ARBA" id="ARBA00022989"/>
    </source>
</evidence>
<comment type="subcellular location">
    <subcellularLocation>
        <location evidence="1">Endomembrane system</location>
        <topology evidence="1">Multi-pass membrane protein</topology>
    </subcellularLocation>
</comment>
<sequence length="136" mass="15618">MTNMTQRSRRMRRVLAYQYRLYQHRSSHRPHRDPGLQPERTVMSWGRTMMALAVVSCLYLRWWPYHGAWVLIPLGTAMLTAGAIYATQRVRYQKQGLGIAVERVHADVWAVVALTGLIVAMALSVLAIMVFTLLYA</sequence>
<gene>
    <name evidence="7" type="ORF">ACFFFR_05630</name>
</gene>
<evidence type="ECO:0000256" key="5">
    <source>
        <dbReference type="SAM" id="Phobius"/>
    </source>
</evidence>
<evidence type="ECO:0000256" key="2">
    <source>
        <dbReference type="ARBA" id="ARBA00022692"/>
    </source>
</evidence>
<protein>
    <submittedName>
        <fullName evidence="7">DUF202 domain-containing protein</fullName>
    </submittedName>
</protein>
<name>A0ABV6P9R9_9MICC</name>
<dbReference type="EMBL" id="JBHLUB010000026">
    <property type="protein sequence ID" value="MFC0581861.1"/>
    <property type="molecule type" value="Genomic_DNA"/>
</dbReference>